<gene>
    <name evidence="1" type="ORF">NCTC13098_03381</name>
</gene>
<organism evidence="1 2">
    <name type="scientific">Raoultella terrigena</name>
    <name type="common">Klebsiella terrigena</name>
    <dbReference type="NCBI Taxonomy" id="577"/>
    <lineage>
        <taxon>Bacteria</taxon>
        <taxon>Pseudomonadati</taxon>
        <taxon>Pseudomonadota</taxon>
        <taxon>Gammaproteobacteria</taxon>
        <taxon>Enterobacterales</taxon>
        <taxon>Enterobacteriaceae</taxon>
        <taxon>Klebsiella/Raoultella group</taxon>
        <taxon>Raoultella</taxon>
    </lineage>
</organism>
<proteinExistence type="predicted"/>
<dbReference type="Proteomes" id="UP000274346">
    <property type="component" value="Chromosome"/>
</dbReference>
<dbReference type="KEGG" id="rtg:NCTC13098_03381"/>
<accession>A0A3P8M267</accession>
<protein>
    <submittedName>
        <fullName evidence="1">Uncharacterized protein</fullName>
    </submittedName>
</protein>
<reference evidence="1 2" key="1">
    <citation type="submission" date="2018-12" db="EMBL/GenBank/DDBJ databases">
        <authorList>
            <consortium name="Pathogen Informatics"/>
        </authorList>
    </citation>
    <scope>NUCLEOTIDE SEQUENCE [LARGE SCALE GENOMIC DNA]</scope>
    <source>
        <strain evidence="1 2">NCTC13098</strain>
    </source>
</reference>
<name>A0A3P8M267_RAOTE</name>
<evidence type="ECO:0000313" key="2">
    <source>
        <dbReference type="Proteomes" id="UP000274346"/>
    </source>
</evidence>
<sequence length="35" mass="3594">MIDKSVSTLSDAIAGIHDGATIMIGVLVPPVSQRT</sequence>
<evidence type="ECO:0000313" key="1">
    <source>
        <dbReference type="EMBL" id="VDR27016.1"/>
    </source>
</evidence>
<dbReference type="AlphaFoldDB" id="A0A3P8M267"/>
<dbReference type="EMBL" id="LR131271">
    <property type="protein sequence ID" value="VDR27016.1"/>
    <property type="molecule type" value="Genomic_DNA"/>
</dbReference>